<evidence type="ECO:0000256" key="1">
    <source>
        <dbReference type="ARBA" id="ARBA00000402"/>
    </source>
</evidence>
<evidence type="ECO:0000313" key="13">
    <source>
        <dbReference type="EMBL" id="CDW23079.1"/>
    </source>
</evidence>
<dbReference type="Pfam" id="PF23023">
    <property type="entry name" value="Anti-Pycsar_Apyc1"/>
    <property type="match status" value="1"/>
</dbReference>
<evidence type="ECO:0000256" key="5">
    <source>
        <dbReference type="ARBA" id="ARBA00022694"/>
    </source>
</evidence>
<dbReference type="PANTHER" id="PTHR12553">
    <property type="entry name" value="ZINC PHOSPHODIESTERASE ELAC PROTEIN 2"/>
    <property type="match status" value="1"/>
</dbReference>
<dbReference type="SUPFAM" id="SSF56281">
    <property type="entry name" value="Metallo-hydrolase/oxidoreductase"/>
    <property type="match status" value="2"/>
</dbReference>
<organism evidence="13">
    <name type="scientific">Lepeophtheirus salmonis</name>
    <name type="common">Salmon louse</name>
    <name type="synonym">Caligus salmonis</name>
    <dbReference type="NCBI Taxonomy" id="72036"/>
    <lineage>
        <taxon>Eukaryota</taxon>
        <taxon>Metazoa</taxon>
        <taxon>Ecdysozoa</taxon>
        <taxon>Arthropoda</taxon>
        <taxon>Crustacea</taxon>
        <taxon>Multicrustacea</taxon>
        <taxon>Hexanauplia</taxon>
        <taxon>Copepoda</taxon>
        <taxon>Siphonostomatoida</taxon>
        <taxon>Caligidae</taxon>
        <taxon>Lepeophtheirus</taxon>
    </lineage>
</organism>
<keyword evidence="5" id="KW-0819">tRNA processing</keyword>
<evidence type="ECO:0000256" key="2">
    <source>
        <dbReference type="ARBA" id="ARBA00001947"/>
    </source>
</evidence>
<dbReference type="Gene3D" id="3.60.15.10">
    <property type="entry name" value="Ribonuclease Z/Hydroxyacylglutathione hydrolase-like"/>
    <property type="match status" value="2"/>
</dbReference>
<dbReference type="InterPro" id="IPR036866">
    <property type="entry name" value="RibonucZ/Hydroxyglut_hydro"/>
</dbReference>
<evidence type="ECO:0000256" key="3">
    <source>
        <dbReference type="ARBA" id="ARBA00007823"/>
    </source>
</evidence>
<dbReference type="Pfam" id="PF13691">
    <property type="entry name" value="Lactamase_B_4"/>
    <property type="match status" value="1"/>
</dbReference>
<evidence type="ECO:0000256" key="9">
    <source>
        <dbReference type="ARBA" id="ARBA00022801"/>
    </source>
</evidence>
<dbReference type="EMBL" id="HACA01005718">
    <property type="protein sequence ID" value="CDW23079.1"/>
    <property type="molecule type" value="Transcribed_RNA"/>
</dbReference>
<dbReference type="GO" id="GO:0046872">
    <property type="term" value="F:metal ion binding"/>
    <property type="evidence" value="ECO:0007669"/>
    <property type="project" value="UniProtKB-KW"/>
</dbReference>
<feature type="region of interest" description="Disordered" evidence="11">
    <location>
        <begin position="782"/>
        <end position="806"/>
    </location>
</feature>
<reference evidence="13" key="1">
    <citation type="submission" date="2014-05" db="EMBL/GenBank/DDBJ databases">
        <authorList>
            <person name="Chronopoulou M."/>
        </authorList>
    </citation>
    <scope>NUCLEOTIDE SEQUENCE</scope>
    <source>
        <tissue evidence="13">Whole organism</tissue>
    </source>
</reference>
<keyword evidence="9" id="KW-0378">Hydrolase</keyword>
<dbReference type="InterPro" id="IPR027794">
    <property type="entry name" value="tRNase_Z_dom"/>
</dbReference>
<dbReference type="EC" id="3.1.26.11" evidence="4"/>
<evidence type="ECO:0000256" key="11">
    <source>
        <dbReference type="SAM" id="MobiDB-lite"/>
    </source>
</evidence>
<feature type="domain" description="tRNase Z endonuclease" evidence="12">
    <location>
        <begin position="67"/>
        <end position="116"/>
    </location>
</feature>
<evidence type="ECO:0000256" key="8">
    <source>
        <dbReference type="ARBA" id="ARBA00022759"/>
    </source>
</evidence>
<keyword evidence="6" id="KW-0540">Nuclease</keyword>
<dbReference type="OrthoDB" id="6372711at2759"/>
<dbReference type="GO" id="GO:0042781">
    <property type="term" value="F:3'-tRNA processing endoribonuclease activity"/>
    <property type="evidence" value="ECO:0007669"/>
    <property type="project" value="UniProtKB-EC"/>
</dbReference>
<name>A0A0K2TAG3_LEPSM</name>
<dbReference type="GO" id="GO:1990180">
    <property type="term" value="P:mitochondrial tRNA 3'-end processing"/>
    <property type="evidence" value="ECO:0007669"/>
    <property type="project" value="TreeGrafter"/>
</dbReference>
<evidence type="ECO:0000256" key="6">
    <source>
        <dbReference type="ARBA" id="ARBA00022722"/>
    </source>
</evidence>
<dbReference type="AlphaFoldDB" id="A0A0K2TAG3"/>
<comment type="catalytic activity">
    <reaction evidence="1">
        <text>Endonucleolytic cleavage of RNA, removing extra 3' nucleotides from tRNA precursor, generating 3' termini of tRNAs. A 3'-hydroxy group is left at the tRNA terminus and a 5'-phosphoryl group is left at the trailer molecule.</text>
        <dbReference type="EC" id="3.1.26.11"/>
    </reaction>
</comment>
<keyword evidence="8" id="KW-0255">Endonuclease</keyword>
<evidence type="ECO:0000259" key="12">
    <source>
        <dbReference type="Pfam" id="PF13691"/>
    </source>
</evidence>
<protein>
    <recommendedName>
        <fullName evidence="4">ribonuclease Z</fullName>
        <ecNumber evidence="4">3.1.26.11</ecNumber>
    </recommendedName>
</protein>
<sequence length="822" mass="93533">MRTILRIFHQKYLSHQAGKKETLSLLNKMDKISVRKKSRRNEVGQKTEASLVFFQVICPGLPGYPGSLFLSTNNKRYLFNCSEGTQRLCVEHCVSRSLASLEHIFLTQKSWRCMGGLGGMCLAIKDSGSPDVTLHGPEGSTKIYEMTKGFICLQNFNILPQEITSSNLEPYTDSTLTVEYLHLSKNNPTHNTQSVPAPEYWNTVYKGFDANGKLISKFVPEEIEYDENVYGANSNIVYILTIKGRKGKLCLDKCLDKGVPPGPLLGKLKQGEDIVLENGETVFAADVRDQNLPDKKFIVIDLPSLDYMDSLLCAPIWDSIRKEGKLQGMFHFTSSEILLSKEYQTWMNSFNGNIEHHMINDLNSKGYGTLGVATFAEKLSILDPNIFQPLHSDIYFDEQERHKSSNKNWIFHRTADRIVVRGFPPEHVTTLSPILPSLVKEELESLQDFKEVFSRTRDKVCVETNSSTYPSFVFLGTGSSVPSKYRAPSAILVELRPKEYMIMDCGEGTIIQLYRYFGIQGMKEFLRGLKGIYISHLHADHHLGLIGIIKERQRLNIGEAQPLYIAAPTKLSSFFNQYHVGFEGILENLIQVQNEHALILHADAVREPDEAIIQFKEALGLKVYDTCRAVHCVNSYCVSFVTTEGFHFIYTGDTRPNSGLIDLSKNIHLDLLIHEATMEHIMLEDAIKKRHSTFTEAINGGIALNAKATVLTHFSQRYPKFPFFDELVDHPNVGYAFDFMRVDRHTFNHTHHLMDALKTIFKEDYELMAARKEIFEYKMKSLESTTEEKNDSGEGEESETKLKDLYSKLDHPSRKIKRLKLD</sequence>
<evidence type="ECO:0000256" key="10">
    <source>
        <dbReference type="ARBA" id="ARBA00022833"/>
    </source>
</evidence>
<dbReference type="PANTHER" id="PTHR12553:SF49">
    <property type="entry name" value="ZINC PHOSPHODIESTERASE ELAC PROTEIN 2"/>
    <property type="match status" value="1"/>
</dbReference>
<keyword evidence="7" id="KW-0479">Metal-binding</keyword>
<dbReference type="CDD" id="cd07718">
    <property type="entry name" value="RNaseZ_ELAC1_ELAC2-C-term-like_MBL-fold"/>
    <property type="match status" value="1"/>
</dbReference>
<dbReference type="GO" id="GO:0005739">
    <property type="term" value="C:mitochondrion"/>
    <property type="evidence" value="ECO:0007669"/>
    <property type="project" value="TreeGrafter"/>
</dbReference>
<evidence type="ECO:0000256" key="7">
    <source>
        <dbReference type="ARBA" id="ARBA00022723"/>
    </source>
</evidence>
<evidence type="ECO:0000256" key="4">
    <source>
        <dbReference type="ARBA" id="ARBA00012477"/>
    </source>
</evidence>
<accession>A0A0K2TAG3</accession>
<comment type="cofactor">
    <cofactor evidence="2">
        <name>Zn(2+)</name>
        <dbReference type="ChEBI" id="CHEBI:29105"/>
    </cofactor>
</comment>
<comment type="similarity">
    <text evidence="3">Belongs to the RNase Z family.</text>
</comment>
<keyword evidence="10" id="KW-0862">Zinc</keyword>
<proteinExistence type="inferred from homology"/>
<dbReference type="InterPro" id="IPR047151">
    <property type="entry name" value="RNZ2-like"/>
</dbReference>